<feature type="domain" description="Polymerase/histidinol phosphatase N-terminal" evidence="2">
    <location>
        <begin position="7"/>
        <end position="72"/>
    </location>
</feature>
<evidence type="ECO:0000259" key="2">
    <source>
        <dbReference type="SMART" id="SM00481"/>
    </source>
</evidence>
<dbReference type="CDD" id="cd07438">
    <property type="entry name" value="PHP_HisPPase_AMP"/>
    <property type="match status" value="1"/>
</dbReference>
<dbReference type="InterPro" id="IPR052018">
    <property type="entry name" value="PHP_domain"/>
</dbReference>
<dbReference type="SMART" id="SM00481">
    <property type="entry name" value="POLIIIAc"/>
    <property type="match status" value="1"/>
</dbReference>
<dbReference type="InterPro" id="IPR004013">
    <property type="entry name" value="PHP_dom"/>
</dbReference>
<dbReference type="PANTHER" id="PTHR42924:SF3">
    <property type="entry name" value="POLYMERASE_HISTIDINOL PHOSPHATASE N-TERMINAL DOMAIN-CONTAINING PROTEIN"/>
    <property type="match status" value="1"/>
</dbReference>
<dbReference type="GO" id="GO:0004534">
    <property type="term" value="F:5'-3' RNA exonuclease activity"/>
    <property type="evidence" value="ECO:0007669"/>
    <property type="project" value="TreeGrafter"/>
</dbReference>
<dbReference type="GO" id="GO:0035312">
    <property type="term" value="F:5'-3' DNA exonuclease activity"/>
    <property type="evidence" value="ECO:0007669"/>
    <property type="project" value="TreeGrafter"/>
</dbReference>
<dbReference type="InterPro" id="IPR003141">
    <property type="entry name" value="Pol/His_phosphatase_N"/>
</dbReference>
<dbReference type="EMBL" id="UOFK01000093">
    <property type="protein sequence ID" value="VAW76366.1"/>
    <property type="molecule type" value="Genomic_DNA"/>
</dbReference>
<dbReference type="InterPro" id="IPR016195">
    <property type="entry name" value="Pol/histidinol_Pase-like"/>
</dbReference>
<accession>A0A3B0Z6Q5</accession>
<feature type="region of interest" description="Disordered" evidence="1">
    <location>
        <begin position="1"/>
        <end position="20"/>
    </location>
</feature>
<dbReference type="SUPFAM" id="SSF89550">
    <property type="entry name" value="PHP domain-like"/>
    <property type="match status" value="1"/>
</dbReference>
<gene>
    <name evidence="3" type="ORF">MNBD_GAMMA13-69</name>
</gene>
<proteinExistence type="predicted"/>
<evidence type="ECO:0000256" key="1">
    <source>
        <dbReference type="SAM" id="MobiDB-lite"/>
    </source>
</evidence>
<dbReference type="Pfam" id="PF02811">
    <property type="entry name" value="PHP"/>
    <property type="match status" value="1"/>
</dbReference>
<feature type="compositionally biased region" description="Basic and acidic residues" evidence="1">
    <location>
        <begin position="1"/>
        <end position="11"/>
    </location>
</feature>
<organism evidence="3">
    <name type="scientific">hydrothermal vent metagenome</name>
    <dbReference type="NCBI Taxonomy" id="652676"/>
    <lineage>
        <taxon>unclassified sequences</taxon>
        <taxon>metagenomes</taxon>
        <taxon>ecological metagenomes</taxon>
    </lineage>
</organism>
<dbReference type="AlphaFoldDB" id="A0A3B0Z6Q5"/>
<reference evidence="3" key="1">
    <citation type="submission" date="2018-06" db="EMBL/GenBank/DDBJ databases">
        <authorList>
            <person name="Zhirakovskaya E."/>
        </authorList>
    </citation>
    <scope>NUCLEOTIDE SEQUENCE</scope>
</reference>
<protein>
    <submittedName>
        <fullName evidence="3">FIG00031715: Predicted metal-dependent phosphoesterases (PHP family)</fullName>
    </submittedName>
</protein>
<name>A0A3B0Z6Q5_9ZZZZ</name>
<evidence type="ECO:0000313" key="3">
    <source>
        <dbReference type="EMBL" id="VAW76366.1"/>
    </source>
</evidence>
<dbReference type="PANTHER" id="PTHR42924">
    <property type="entry name" value="EXONUCLEASE"/>
    <property type="match status" value="1"/>
</dbReference>
<dbReference type="Gene3D" id="1.10.150.650">
    <property type="match status" value="1"/>
</dbReference>
<sequence length="284" mass="30532">MGGMTRHDLHSHSTASDGTLSPTELVGCAVKAGVDVLALTDHDTLDGYAEAARVASTQVLHLVAGVEISVTWKNMTLHVLGLNIDPECQALLDGLQGLLGMRDWRAGEIARKLEKAGIPGALAGADAYRSGRILSRTHFAHFLHEQGCAASPRDVFKRYLVKGKPGYVRGEWAPMEEALGWITAAGGLPVIAHPARYSLTRSKLARLIVDFREAGGVGLEVVSGSHSRDETLHMAALSREHKLFASAGSDYHGPEKPWVNLGHLRPLPNGCIPIWEADSWPHAA</sequence>
<dbReference type="Gene3D" id="3.20.20.140">
    <property type="entry name" value="Metal-dependent hydrolases"/>
    <property type="match status" value="1"/>
</dbReference>